<sequence length="42" mass="4962">MNADRAARRWDPGRNETQTERLDRHWATLLQELRVVQTGLPC</sequence>
<gene>
    <name evidence="1" type="ORF">KEK_01645</name>
</gene>
<dbReference type="AlphaFoldDB" id="G7CBK7"/>
<proteinExistence type="predicted"/>
<evidence type="ECO:0000313" key="1">
    <source>
        <dbReference type="EMBL" id="EHI14638.1"/>
    </source>
</evidence>
<dbReference type="Pfam" id="PF19853">
    <property type="entry name" value="DUF6328"/>
    <property type="match status" value="1"/>
</dbReference>
<dbReference type="PATRIC" id="fig|1078020.3.peg.318"/>
<keyword evidence="2" id="KW-1185">Reference proteome</keyword>
<dbReference type="EMBL" id="AGVE01000013">
    <property type="protein sequence ID" value="EHI14638.1"/>
    <property type="molecule type" value="Genomic_DNA"/>
</dbReference>
<name>G7CBK7_MYCT3</name>
<organism evidence="1 2">
    <name type="scientific">Mycolicibacterium thermoresistibile (strain ATCC 19527 / DSM 44167 / CIP 105390 / JCM 6362 / NCTC 10409 / 316)</name>
    <name type="common">Mycobacterium thermoresistibile</name>
    <dbReference type="NCBI Taxonomy" id="1078020"/>
    <lineage>
        <taxon>Bacteria</taxon>
        <taxon>Bacillati</taxon>
        <taxon>Actinomycetota</taxon>
        <taxon>Actinomycetes</taxon>
        <taxon>Mycobacteriales</taxon>
        <taxon>Mycobacteriaceae</taxon>
        <taxon>Mycolicibacterium</taxon>
    </lineage>
</organism>
<comment type="caution">
    <text evidence="1">The sequence shown here is derived from an EMBL/GenBank/DDBJ whole genome shotgun (WGS) entry which is preliminary data.</text>
</comment>
<protein>
    <submittedName>
        <fullName evidence="1">Uncharacterized protein</fullName>
    </submittedName>
</protein>
<evidence type="ECO:0000313" key="2">
    <source>
        <dbReference type="Proteomes" id="UP000004915"/>
    </source>
</evidence>
<dbReference type="Proteomes" id="UP000004915">
    <property type="component" value="Unassembled WGS sequence"/>
</dbReference>
<dbReference type="InterPro" id="IPR046291">
    <property type="entry name" value="DUF6328"/>
</dbReference>
<reference evidence="1 2" key="1">
    <citation type="submission" date="2011-11" db="EMBL/GenBank/DDBJ databases">
        <authorList>
            <consortium name="Tuberculosis Structural Genomics Consortium"/>
            <person name="Ioerger T.R."/>
        </authorList>
    </citation>
    <scope>NUCLEOTIDE SEQUENCE [LARGE SCALE GENOMIC DNA]</scope>
    <source>
        <strain evidence="2">ATCC 19527 / DSM 44167 / CIP 105390 / JCM 6362 / NCTC 10409 / 316</strain>
    </source>
</reference>
<accession>G7CBK7</accession>